<evidence type="ECO:0000256" key="3">
    <source>
        <dbReference type="ARBA" id="ARBA00022771"/>
    </source>
</evidence>
<dbReference type="OrthoDB" id="10266039at2759"/>
<dbReference type="PANTHER" id="PTHR23163">
    <property type="entry name" value="RING FINGER PROTEIN-RELATED"/>
    <property type="match status" value="1"/>
</dbReference>
<keyword evidence="2 6" id="KW-0479">Metal-binding</keyword>
<evidence type="ECO:0000256" key="1">
    <source>
        <dbReference type="ARBA" id="ARBA00004123"/>
    </source>
</evidence>
<gene>
    <name evidence="9" type="ORF">CJ030_MR1G013775</name>
</gene>
<dbReference type="GO" id="GO:0033503">
    <property type="term" value="C:HULC complex"/>
    <property type="evidence" value="ECO:0007669"/>
    <property type="project" value="TreeGrafter"/>
</dbReference>
<comment type="subcellular location">
    <subcellularLocation>
        <location evidence="1 6">Nucleus</location>
    </subcellularLocation>
</comment>
<keyword evidence="6 7" id="KW-0175">Coiled coil</keyword>
<dbReference type="GO" id="GO:0016567">
    <property type="term" value="P:protein ubiquitination"/>
    <property type="evidence" value="ECO:0007669"/>
    <property type="project" value="UniProtKB-UniRule"/>
</dbReference>
<evidence type="ECO:0000256" key="2">
    <source>
        <dbReference type="ARBA" id="ARBA00022723"/>
    </source>
</evidence>
<proteinExistence type="inferred from homology"/>
<evidence type="ECO:0000256" key="8">
    <source>
        <dbReference type="SAM" id="MobiDB-lite"/>
    </source>
</evidence>
<evidence type="ECO:0000313" key="10">
    <source>
        <dbReference type="Proteomes" id="UP000516437"/>
    </source>
</evidence>
<keyword evidence="10" id="KW-1185">Reference proteome</keyword>
<evidence type="ECO:0000313" key="9">
    <source>
        <dbReference type="EMBL" id="KAB1227895.1"/>
    </source>
</evidence>
<comment type="caution">
    <text evidence="9">The sequence shown here is derived from an EMBL/GenBank/DDBJ whole genome shotgun (WGS) entry which is preliminary data.</text>
</comment>
<dbReference type="GO" id="GO:0008270">
    <property type="term" value="F:zinc ion binding"/>
    <property type="evidence" value="ECO:0007669"/>
    <property type="project" value="UniProtKB-KW"/>
</dbReference>
<protein>
    <recommendedName>
        <fullName evidence="6">E3 ubiquitin protein ligase</fullName>
        <ecNumber evidence="6">2.3.2.27</ecNumber>
    </recommendedName>
</protein>
<dbReference type="UniPathway" id="UPA00143"/>
<comment type="pathway">
    <text evidence="6">Protein modification; protein ubiquitination.</text>
</comment>
<comment type="catalytic activity">
    <reaction evidence="6">
        <text>S-ubiquitinyl-[E2 ubiquitin-conjugating enzyme]-L-cysteine + [acceptor protein]-L-lysine = [E2 ubiquitin-conjugating enzyme]-L-cysteine + N(6)-ubiquitinyl-[acceptor protein]-L-lysine.</text>
        <dbReference type="EC" id="2.3.2.27"/>
    </reaction>
</comment>
<reference evidence="9 10" key="1">
    <citation type="journal article" date="2019" name="Plant Biotechnol. J.">
        <title>The red bayberry genome and genetic basis of sex determination.</title>
        <authorList>
            <person name="Jia H.M."/>
            <person name="Jia H.J."/>
            <person name="Cai Q.L."/>
            <person name="Wang Y."/>
            <person name="Zhao H.B."/>
            <person name="Yang W.F."/>
            <person name="Wang G.Y."/>
            <person name="Li Y.H."/>
            <person name="Zhan D.L."/>
            <person name="Shen Y.T."/>
            <person name="Niu Q.F."/>
            <person name="Chang L."/>
            <person name="Qiu J."/>
            <person name="Zhao L."/>
            <person name="Xie H.B."/>
            <person name="Fu W.Y."/>
            <person name="Jin J."/>
            <person name="Li X.W."/>
            <person name="Jiao Y."/>
            <person name="Zhou C.C."/>
            <person name="Tu T."/>
            <person name="Chai C.Y."/>
            <person name="Gao J.L."/>
            <person name="Fan L.J."/>
            <person name="van de Weg E."/>
            <person name="Wang J.Y."/>
            <person name="Gao Z.S."/>
        </authorList>
    </citation>
    <scope>NUCLEOTIDE SEQUENCE [LARGE SCALE GENOMIC DNA]</scope>
    <source>
        <tissue evidence="9">Leaves</tissue>
    </source>
</reference>
<keyword evidence="6" id="KW-0833">Ubl conjugation pathway</keyword>
<keyword evidence="6" id="KW-0156">Chromatin regulator</keyword>
<dbReference type="Proteomes" id="UP000516437">
    <property type="component" value="Chromosome 1"/>
</dbReference>
<evidence type="ECO:0000256" key="7">
    <source>
        <dbReference type="SAM" id="Coils"/>
    </source>
</evidence>
<feature type="region of interest" description="Disordered" evidence="8">
    <location>
        <begin position="127"/>
        <end position="153"/>
    </location>
</feature>
<accession>A0A6A1WRG4</accession>
<dbReference type="EC" id="2.3.2.27" evidence="6"/>
<dbReference type="PANTHER" id="PTHR23163:SF8">
    <property type="entry name" value="E3 UBIQUITIN-PROTEIN LIGASE BRE1-LIKE 2"/>
    <property type="match status" value="1"/>
</dbReference>
<evidence type="ECO:0000256" key="5">
    <source>
        <dbReference type="ARBA" id="ARBA00023242"/>
    </source>
</evidence>
<evidence type="ECO:0000256" key="6">
    <source>
        <dbReference type="RuleBase" id="RU365038"/>
    </source>
</evidence>
<dbReference type="GO" id="GO:0005634">
    <property type="term" value="C:nucleus"/>
    <property type="evidence" value="ECO:0007669"/>
    <property type="project" value="UniProtKB-SubCell"/>
</dbReference>
<dbReference type="GO" id="GO:0061630">
    <property type="term" value="F:ubiquitin protein ligase activity"/>
    <property type="evidence" value="ECO:0007669"/>
    <property type="project" value="UniProtKB-EC"/>
</dbReference>
<feature type="coiled-coil region" evidence="7">
    <location>
        <begin position="21"/>
        <end position="111"/>
    </location>
</feature>
<keyword evidence="5 6" id="KW-0539">Nucleus</keyword>
<keyword evidence="6" id="KW-0808">Transferase</keyword>
<organism evidence="9 10">
    <name type="scientific">Morella rubra</name>
    <name type="common">Chinese bayberry</name>
    <dbReference type="NCBI Taxonomy" id="262757"/>
    <lineage>
        <taxon>Eukaryota</taxon>
        <taxon>Viridiplantae</taxon>
        <taxon>Streptophyta</taxon>
        <taxon>Embryophyta</taxon>
        <taxon>Tracheophyta</taxon>
        <taxon>Spermatophyta</taxon>
        <taxon>Magnoliopsida</taxon>
        <taxon>eudicotyledons</taxon>
        <taxon>Gunneridae</taxon>
        <taxon>Pentapetalae</taxon>
        <taxon>rosids</taxon>
        <taxon>fabids</taxon>
        <taxon>Fagales</taxon>
        <taxon>Myricaceae</taxon>
        <taxon>Morella</taxon>
    </lineage>
</organism>
<sequence>MQLVSESVKTKQAQSVLLSEKQALAKQLQQINASVESLKMRISHSEEQMETFLTEAIRSTQEERHLAVNLETAKWELADAEKELKWLKAAVASSEKEYEQIERDRDDLQSDFEMKGSYREVLSSVLQSMHPKKSRDPPSEMPACGNAFGQNDDRFVKI</sequence>
<name>A0A6A1WRG4_9ROSI</name>
<dbReference type="InterPro" id="IPR013956">
    <property type="entry name" value="E3_ubiquit_lig_Bre1"/>
</dbReference>
<comment type="similarity">
    <text evidence="6">Belongs to the BRE1 family.</text>
</comment>
<dbReference type="Gene3D" id="1.10.287.1490">
    <property type="match status" value="1"/>
</dbReference>
<dbReference type="EMBL" id="RXIC02000019">
    <property type="protein sequence ID" value="KAB1227895.1"/>
    <property type="molecule type" value="Genomic_DNA"/>
</dbReference>
<keyword evidence="3 6" id="KW-0863">Zinc-finger</keyword>
<evidence type="ECO:0000256" key="4">
    <source>
        <dbReference type="ARBA" id="ARBA00022833"/>
    </source>
</evidence>
<dbReference type="GO" id="GO:0006325">
    <property type="term" value="P:chromatin organization"/>
    <property type="evidence" value="ECO:0007669"/>
    <property type="project" value="UniProtKB-KW"/>
</dbReference>
<keyword evidence="4 6" id="KW-0862">Zinc</keyword>
<dbReference type="AlphaFoldDB" id="A0A6A1WRG4"/>